<name>A0AAE3TCV1_9BACT</name>
<proteinExistence type="inferred from homology"/>
<protein>
    <submittedName>
        <fullName evidence="2">BrxA/BrxB family bacilliredoxin</fullName>
    </submittedName>
</protein>
<keyword evidence="3" id="KW-1185">Reference proteome</keyword>
<gene>
    <name evidence="2" type="ORF">P0M35_09145</name>
</gene>
<dbReference type="RefSeq" id="WP_321536086.1">
    <property type="nucleotide sequence ID" value="NZ_JARGDL010000012.1"/>
</dbReference>
<comment type="caution">
    <text evidence="2">The sequence shown here is derived from an EMBL/GenBank/DDBJ whole genome shotgun (WGS) entry which is preliminary data.</text>
</comment>
<dbReference type="NCBIfam" id="TIGR04191">
    <property type="entry name" value="YphP_YqiW"/>
    <property type="match status" value="1"/>
</dbReference>
<evidence type="ECO:0000256" key="1">
    <source>
        <dbReference type="ARBA" id="ARBA00038305"/>
    </source>
</evidence>
<dbReference type="PANTHER" id="PTHR40052">
    <property type="entry name" value="UPF0403 PROTEIN YQIW-RELATED"/>
    <property type="match status" value="1"/>
</dbReference>
<dbReference type="EMBL" id="JARGDL010000012">
    <property type="protein sequence ID" value="MDF1612315.1"/>
    <property type="molecule type" value="Genomic_DNA"/>
</dbReference>
<dbReference type="Proteomes" id="UP001221302">
    <property type="component" value="Unassembled WGS sequence"/>
</dbReference>
<dbReference type="InterPro" id="IPR009474">
    <property type="entry name" value="BrxB/BrxA"/>
</dbReference>
<reference evidence="2" key="1">
    <citation type="submission" date="2023-03" db="EMBL/GenBank/DDBJ databases">
        <title>Stygiobacter electus gen. nov., sp. nov., facultatively anaerobic thermotolerant bacterium of the class Ignavibacteria from a well of Yessentuki mineral water deposit.</title>
        <authorList>
            <person name="Podosokorskaya O.A."/>
            <person name="Elcheninov A.G."/>
            <person name="Petrova N.F."/>
            <person name="Zavarzina D.G."/>
            <person name="Kublanov I.V."/>
            <person name="Merkel A.Y."/>
        </authorList>
    </citation>
    <scope>NUCLEOTIDE SEQUENCE</scope>
    <source>
        <strain evidence="2">09-Me</strain>
    </source>
</reference>
<organism evidence="2 3">
    <name type="scientific">Stygiobacter electus</name>
    <dbReference type="NCBI Taxonomy" id="3032292"/>
    <lineage>
        <taxon>Bacteria</taxon>
        <taxon>Pseudomonadati</taxon>
        <taxon>Ignavibacteriota</taxon>
        <taxon>Ignavibacteria</taxon>
        <taxon>Ignavibacteriales</taxon>
        <taxon>Melioribacteraceae</taxon>
        <taxon>Stygiobacter</taxon>
    </lineage>
</organism>
<dbReference type="AlphaFoldDB" id="A0AAE3TCV1"/>
<sequence>MFDINQKPPIYDPIAVQPMRDEIIYVGFKEATTPQLMDEYLNVNNEQTTLVFINSVCGCSAGSARPGVSEALQNSVIPNNLITVFAGQDRVAVDYLREKYLSEIPPSSPFIALFKNGKPIYVMPRYKIEGRFPEEIAEELKQVFNNICNGVGPSIPKEKYEQLIHAKMCGSKIPLND</sequence>
<accession>A0AAE3TCV1</accession>
<dbReference type="Pfam" id="PF06491">
    <property type="entry name" value="Disulph_isomer"/>
    <property type="match status" value="1"/>
</dbReference>
<dbReference type="PANTHER" id="PTHR40052:SF2">
    <property type="entry name" value="BACILLIREDOXIN BRXA"/>
    <property type="match status" value="1"/>
</dbReference>
<dbReference type="Gene3D" id="3.40.30.10">
    <property type="entry name" value="Glutaredoxin"/>
    <property type="match status" value="1"/>
</dbReference>
<evidence type="ECO:0000313" key="2">
    <source>
        <dbReference type="EMBL" id="MDF1612315.1"/>
    </source>
</evidence>
<comment type="similarity">
    <text evidence="1">Belongs to the bacilliredoxin family.</text>
</comment>
<evidence type="ECO:0000313" key="3">
    <source>
        <dbReference type="Proteomes" id="UP001221302"/>
    </source>
</evidence>